<organism evidence="4 5">
    <name type="scientific">Zea mays</name>
    <name type="common">Maize</name>
    <dbReference type="NCBI Taxonomy" id="4577"/>
    <lineage>
        <taxon>Eukaryota</taxon>
        <taxon>Viridiplantae</taxon>
        <taxon>Streptophyta</taxon>
        <taxon>Embryophyta</taxon>
        <taxon>Tracheophyta</taxon>
        <taxon>Spermatophyta</taxon>
        <taxon>Magnoliopsida</taxon>
        <taxon>Liliopsida</taxon>
        <taxon>Poales</taxon>
        <taxon>Poaceae</taxon>
        <taxon>PACMAD clade</taxon>
        <taxon>Panicoideae</taxon>
        <taxon>Andropogonodae</taxon>
        <taxon>Andropogoneae</taxon>
        <taxon>Tripsacinae</taxon>
        <taxon>Zea</taxon>
    </lineage>
</organism>
<evidence type="ECO:0000259" key="3">
    <source>
        <dbReference type="PROSITE" id="PS50089"/>
    </source>
</evidence>
<dbReference type="InterPro" id="IPR057634">
    <property type="entry name" value="PAH_ZNF598/HEL2"/>
</dbReference>
<protein>
    <submittedName>
        <fullName evidence="4">E3 ubiquitin-protein ligase hel2</fullName>
    </submittedName>
</protein>
<dbReference type="GO" id="GO:0061630">
    <property type="term" value="F:ubiquitin protein ligase activity"/>
    <property type="evidence" value="ECO:0007669"/>
    <property type="project" value="InterPro"/>
</dbReference>
<name>A0A3L6DAZ6_MAIZE</name>
<keyword evidence="1" id="KW-0862">Zinc</keyword>
<dbReference type="SMART" id="SM00355">
    <property type="entry name" value="ZnF_C2H2"/>
    <property type="match status" value="3"/>
</dbReference>
<dbReference type="Pfam" id="PF23202">
    <property type="entry name" value="PAH_ZNF598"/>
    <property type="match status" value="1"/>
</dbReference>
<dbReference type="PANTHER" id="PTHR22938:SF19">
    <property type="entry name" value="RING-TYPE E3 UBIQUITIN TRANSFERASE"/>
    <property type="match status" value="1"/>
</dbReference>
<reference evidence="4 5" key="1">
    <citation type="journal article" date="2018" name="Nat. Genet.">
        <title>Extensive intraspecific gene order and gene structural variations between Mo17 and other maize genomes.</title>
        <authorList>
            <person name="Sun S."/>
            <person name="Zhou Y."/>
            <person name="Chen J."/>
            <person name="Shi J."/>
            <person name="Zhao H."/>
            <person name="Zhao H."/>
            <person name="Song W."/>
            <person name="Zhang M."/>
            <person name="Cui Y."/>
            <person name="Dong X."/>
            <person name="Liu H."/>
            <person name="Ma X."/>
            <person name="Jiao Y."/>
            <person name="Wang B."/>
            <person name="Wei X."/>
            <person name="Stein J.C."/>
            <person name="Glaubitz J.C."/>
            <person name="Lu F."/>
            <person name="Yu G."/>
            <person name="Liang C."/>
            <person name="Fengler K."/>
            <person name="Li B."/>
            <person name="Rafalski A."/>
            <person name="Schnable P.S."/>
            <person name="Ware D.H."/>
            <person name="Buckler E.S."/>
            <person name="Lai J."/>
        </authorList>
    </citation>
    <scope>NUCLEOTIDE SEQUENCE [LARGE SCALE GENOMIC DNA]</scope>
    <source>
        <strain evidence="5">cv. Missouri 17</strain>
        <tissue evidence="4">Seedling</tissue>
    </source>
</reference>
<dbReference type="ExpressionAtlas" id="A0A3L6DAZ6">
    <property type="expression patterns" value="baseline and differential"/>
</dbReference>
<feature type="compositionally biased region" description="Low complexity" evidence="2">
    <location>
        <begin position="11"/>
        <end position="20"/>
    </location>
</feature>
<feature type="region of interest" description="Disordered" evidence="2">
    <location>
        <begin position="600"/>
        <end position="633"/>
    </location>
</feature>
<feature type="compositionally biased region" description="Low complexity" evidence="2">
    <location>
        <begin position="470"/>
        <end position="481"/>
    </location>
</feature>
<gene>
    <name evidence="4" type="primary">SPCC1223.01_2</name>
    <name evidence="4" type="ORF">Zm00014a_017948</name>
</gene>
<keyword evidence="1" id="KW-0479">Metal-binding</keyword>
<dbReference type="PROSITE" id="PS00028">
    <property type="entry name" value="ZINC_FINGER_C2H2_1"/>
    <property type="match status" value="1"/>
</dbReference>
<dbReference type="GO" id="GO:0008270">
    <property type="term" value="F:zinc ion binding"/>
    <property type="evidence" value="ECO:0007669"/>
    <property type="project" value="UniProtKB-KW"/>
</dbReference>
<accession>A0A3L6DAZ6</accession>
<feature type="domain" description="RING-type" evidence="3">
    <location>
        <begin position="38"/>
        <end position="79"/>
    </location>
</feature>
<dbReference type="InterPro" id="IPR013087">
    <property type="entry name" value="Znf_C2H2_type"/>
</dbReference>
<dbReference type="InterPro" id="IPR044288">
    <property type="entry name" value="ZNF598/HEL2"/>
</dbReference>
<feature type="compositionally biased region" description="Low complexity" evidence="2">
    <location>
        <begin position="419"/>
        <end position="431"/>
    </location>
</feature>
<proteinExistence type="predicted"/>
<dbReference type="Pfam" id="PF23230">
    <property type="entry name" value="zf-C2H2_13"/>
    <property type="match status" value="1"/>
</dbReference>
<comment type="caution">
    <text evidence="4">The sequence shown here is derived from an EMBL/GenBank/DDBJ whole genome shotgun (WGS) entry which is preliminary data.</text>
</comment>
<feature type="region of interest" description="Disordered" evidence="2">
    <location>
        <begin position="401"/>
        <end position="514"/>
    </location>
</feature>
<dbReference type="InterPro" id="IPR056437">
    <property type="entry name" value="Znf-C2H2_ZNF598/HEL2"/>
</dbReference>
<dbReference type="InterPro" id="IPR001841">
    <property type="entry name" value="Znf_RING"/>
</dbReference>
<dbReference type="PANTHER" id="PTHR22938">
    <property type="entry name" value="ZINC FINGER PROTEIN 598"/>
    <property type="match status" value="1"/>
</dbReference>
<sequence length="633" mass="70955">SRRGDSLGQGPAASLTASSSLPPPGVGLRCSPSMEDFCAVCADTMDWVAYGLCGHREVCSTCVARLRLVMDDKRCCICKTVCPSVFVTKAMGKYTRVVTDFSVFPNGANEGKAGDFWYHGDTQAYFDDADHYRMIRSMCQLSCNVCDNAEDQDALAAQAKRRCKFRSIDQLKGHLYHVHRLHMCNLCLEGRKVFICEQKLYLKSQLAQHMKTGDSEVDGSEVERNGFAGHPMCEFCRSSFYGDSELYMHTSREHYSCHICKRQNPGHVEYFASYEDIELHFREDHFLCEDEACLAKKFVVFLSKAQLKASWYMLLKHNAMEHGGRMSRSLRNAALETPSNLIYHRNEQEQRRGKGHNAFHDQSDCHISSSANAFHDRSHCHISSSANAFHDKSDCHIPSTAQKDRAAADGHAGRLDNVSGSFQSLSIGSSSREAEVGQGSRTGRVLEQLSFPSLSDPDIPDNSVETSFPSLSEQQSSLNQSARDAPRLGDESLFPPLTGSSNKMKQPVFTPKRPRTFPAAEDIHAAKMRYALGMNEDMYSAFKEIAGEYRRGTIDAFEYLSYVEQFGLSHLVPEMARLLPDSRKQRELADAHYTNTRLKNLQENGNNRKGGFFLSKKKSLQENGGGTSRKFMI</sequence>
<dbReference type="EMBL" id="NCVQ01000010">
    <property type="protein sequence ID" value="PWZ05715.1"/>
    <property type="molecule type" value="Genomic_DNA"/>
</dbReference>
<keyword evidence="1" id="KW-0863">Zinc-finger</keyword>
<evidence type="ECO:0000256" key="2">
    <source>
        <dbReference type="SAM" id="MobiDB-lite"/>
    </source>
</evidence>
<dbReference type="GO" id="GO:0072344">
    <property type="term" value="P:rescue of stalled ribosome"/>
    <property type="evidence" value="ECO:0007669"/>
    <property type="project" value="InterPro"/>
</dbReference>
<evidence type="ECO:0000313" key="5">
    <source>
        <dbReference type="Proteomes" id="UP000251960"/>
    </source>
</evidence>
<feature type="non-terminal residue" evidence="4">
    <location>
        <position position="1"/>
    </location>
</feature>
<dbReference type="AlphaFoldDB" id="A0A3L6DAZ6"/>
<dbReference type="PROSITE" id="PS50089">
    <property type="entry name" value="ZF_RING_2"/>
    <property type="match status" value="1"/>
</dbReference>
<feature type="compositionally biased region" description="Basic and acidic residues" evidence="2">
    <location>
        <begin position="402"/>
        <end position="414"/>
    </location>
</feature>
<evidence type="ECO:0000313" key="4">
    <source>
        <dbReference type="EMBL" id="PWZ05715.1"/>
    </source>
</evidence>
<evidence type="ECO:0000256" key="1">
    <source>
        <dbReference type="PROSITE-ProRule" id="PRU00175"/>
    </source>
</evidence>
<feature type="region of interest" description="Disordered" evidence="2">
    <location>
        <begin position="1"/>
        <end position="22"/>
    </location>
</feature>
<dbReference type="Proteomes" id="UP000251960">
    <property type="component" value="Chromosome 9"/>
</dbReference>